<comment type="subcellular location">
    <subcellularLocation>
        <location evidence="9">Endoplasmic reticulum membrane</location>
        <topology evidence="9">Multi-pass membrane protein</topology>
    </subcellularLocation>
    <subcellularLocation>
        <location evidence="9">Golgi apparatus membrane</location>
        <topology evidence="9">Multi-pass membrane protein</topology>
    </subcellularLocation>
</comment>
<proteinExistence type="inferred from homology"/>
<keyword evidence="12" id="KW-1185">Reference proteome</keyword>
<feature type="compositionally biased region" description="Basic residues" evidence="10">
    <location>
        <begin position="11"/>
        <end position="20"/>
    </location>
</feature>
<organism evidence="11 12">
    <name type="scientific">Frankliniella fusca</name>
    <dbReference type="NCBI Taxonomy" id="407009"/>
    <lineage>
        <taxon>Eukaryota</taxon>
        <taxon>Metazoa</taxon>
        <taxon>Ecdysozoa</taxon>
        <taxon>Arthropoda</taxon>
        <taxon>Hexapoda</taxon>
        <taxon>Insecta</taxon>
        <taxon>Pterygota</taxon>
        <taxon>Neoptera</taxon>
        <taxon>Paraneoptera</taxon>
        <taxon>Thysanoptera</taxon>
        <taxon>Terebrantia</taxon>
        <taxon>Thripoidea</taxon>
        <taxon>Thripidae</taxon>
        <taxon>Frankliniella</taxon>
    </lineage>
</organism>
<feature type="transmembrane region" description="Helical" evidence="9">
    <location>
        <begin position="330"/>
        <end position="348"/>
    </location>
</feature>
<dbReference type="GO" id="GO:0005789">
    <property type="term" value="C:endoplasmic reticulum membrane"/>
    <property type="evidence" value="ECO:0007669"/>
    <property type="project" value="UniProtKB-SubCell"/>
</dbReference>
<evidence type="ECO:0000256" key="1">
    <source>
        <dbReference type="ARBA" id="ARBA00009727"/>
    </source>
</evidence>
<keyword evidence="7 9" id="KW-0333">Golgi apparatus</keyword>
<dbReference type="EMBL" id="JAHWGI010001046">
    <property type="protein sequence ID" value="KAK3921717.1"/>
    <property type="molecule type" value="Genomic_DNA"/>
</dbReference>
<evidence type="ECO:0000313" key="11">
    <source>
        <dbReference type="EMBL" id="KAK3921717.1"/>
    </source>
</evidence>
<reference evidence="11" key="1">
    <citation type="submission" date="2021-07" db="EMBL/GenBank/DDBJ databases">
        <authorList>
            <person name="Catto M.A."/>
            <person name="Jacobson A."/>
            <person name="Kennedy G."/>
            <person name="Labadie P."/>
            <person name="Hunt B.G."/>
            <person name="Srinivasan R."/>
        </authorList>
    </citation>
    <scope>NUCLEOTIDE SEQUENCE</scope>
    <source>
        <strain evidence="11">PL_HMW_Pooled</strain>
        <tissue evidence="11">Head</tissue>
    </source>
</reference>
<feature type="transmembrane region" description="Helical" evidence="9">
    <location>
        <begin position="216"/>
        <end position="236"/>
    </location>
</feature>
<accession>A0AAE1HI60</accession>
<keyword evidence="6 9" id="KW-1133">Transmembrane helix</keyword>
<protein>
    <recommendedName>
        <fullName evidence="9">Protein YIF1</fullName>
    </recommendedName>
</protein>
<feature type="transmembrane region" description="Helical" evidence="9">
    <location>
        <begin position="183"/>
        <end position="204"/>
    </location>
</feature>
<reference evidence="11" key="2">
    <citation type="journal article" date="2023" name="BMC Genomics">
        <title>Pest status, molecular evolution, and epigenetic factors derived from the genome assembly of Frankliniella fusca, a thysanopteran phytovirus vector.</title>
        <authorList>
            <person name="Catto M.A."/>
            <person name="Labadie P.E."/>
            <person name="Jacobson A.L."/>
            <person name="Kennedy G.G."/>
            <person name="Srinivasan R."/>
            <person name="Hunt B.G."/>
        </authorList>
    </citation>
    <scope>NUCLEOTIDE SEQUENCE</scope>
    <source>
        <strain evidence="11">PL_HMW_Pooled</strain>
    </source>
</reference>
<feature type="region of interest" description="Disordered" evidence="10">
    <location>
        <begin position="1"/>
        <end position="36"/>
    </location>
</feature>
<dbReference type="GO" id="GO:0015031">
    <property type="term" value="P:protein transport"/>
    <property type="evidence" value="ECO:0007669"/>
    <property type="project" value="UniProtKB-KW"/>
</dbReference>
<dbReference type="Pfam" id="PF03878">
    <property type="entry name" value="YIF1"/>
    <property type="match status" value="1"/>
</dbReference>
<evidence type="ECO:0000256" key="6">
    <source>
        <dbReference type="ARBA" id="ARBA00022989"/>
    </source>
</evidence>
<evidence type="ECO:0000313" key="12">
    <source>
        <dbReference type="Proteomes" id="UP001219518"/>
    </source>
</evidence>
<comment type="caution">
    <text evidence="11">The sequence shown here is derived from an EMBL/GenBank/DDBJ whole genome shotgun (WGS) entry which is preliminary data.</text>
</comment>
<keyword evidence="2 9" id="KW-0813">Transport</keyword>
<dbReference type="GO" id="GO:0005793">
    <property type="term" value="C:endoplasmic reticulum-Golgi intermediate compartment"/>
    <property type="evidence" value="ECO:0007669"/>
    <property type="project" value="UniProtKB-UniRule"/>
</dbReference>
<dbReference type="InterPro" id="IPR005578">
    <property type="entry name" value="Yif1_fam"/>
</dbReference>
<evidence type="ECO:0000256" key="10">
    <source>
        <dbReference type="SAM" id="MobiDB-lite"/>
    </source>
</evidence>
<keyword evidence="3 9" id="KW-0812">Transmembrane</keyword>
<name>A0AAE1HI60_9NEOP</name>
<dbReference type="GO" id="GO:0030134">
    <property type="term" value="C:COPII-coated ER to Golgi transport vesicle"/>
    <property type="evidence" value="ECO:0007669"/>
    <property type="project" value="TreeGrafter"/>
</dbReference>
<sequence length="357" mass="39488">MNFNSAGGRHPAQRNSRKPSKAGGDGPASPMSPYPATYNPSYPSFAPPYGQPGVDIYAQQNVSMPGGEYMQPMPSTNMGGFPGGPQMNQGFAIPSQVFAQPMVADLAMQYGASMVGAGRQIVDRELEKYVPVSRLKYYFAVDTKYVANKLRLLFFPFSHSDWSMKYEQGQPVQPRFELNAPDLYIPTMAYVTYVLLAGFVLGFQNRFSPEKLGIQASSALAWAIAEVLVELITLYVTNINTNLTTLDLVAYSGYKYVGMIFAVLLSLAFSKTGYYLGLLYFSLSLAFYLIRTLKCQVLPEGQVQQPSHDMYGNPIMSAPQHHSGGNKRRTYILLFVAGIQPLIMWWLSSHLVSLPAV</sequence>
<dbReference type="GO" id="GO:0006888">
    <property type="term" value="P:endoplasmic reticulum to Golgi vesicle-mediated transport"/>
    <property type="evidence" value="ECO:0007669"/>
    <property type="project" value="UniProtKB-UniRule"/>
</dbReference>
<evidence type="ECO:0000256" key="2">
    <source>
        <dbReference type="ARBA" id="ARBA00022448"/>
    </source>
</evidence>
<evidence type="ECO:0000256" key="8">
    <source>
        <dbReference type="ARBA" id="ARBA00023136"/>
    </source>
</evidence>
<evidence type="ECO:0000256" key="3">
    <source>
        <dbReference type="ARBA" id="ARBA00022692"/>
    </source>
</evidence>
<dbReference type="Proteomes" id="UP001219518">
    <property type="component" value="Unassembled WGS sequence"/>
</dbReference>
<dbReference type="PANTHER" id="PTHR14083">
    <property type="entry name" value="YIP1 INTERACTING FACTOR HOMOLOG YIF1 PROTEIN"/>
    <property type="match status" value="1"/>
</dbReference>
<evidence type="ECO:0000256" key="5">
    <source>
        <dbReference type="ARBA" id="ARBA00022927"/>
    </source>
</evidence>
<comment type="function">
    <text evidence="9">Has a role in transport between endoplasmic reticulum and Golgi.</text>
</comment>
<keyword evidence="8 9" id="KW-0472">Membrane</keyword>
<dbReference type="PANTHER" id="PTHR14083:SF0">
    <property type="entry name" value="YIP1D-INTERACTING FACTOR 1, ISOFORM C"/>
    <property type="match status" value="1"/>
</dbReference>
<comment type="similarity">
    <text evidence="1 9">Belongs to the YIF1 family.</text>
</comment>
<keyword evidence="4 9" id="KW-0256">Endoplasmic reticulum</keyword>
<gene>
    <name evidence="11" type="ORF">KUF71_010902</name>
</gene>
<dbReference type="AlphaFoldDB" id="A0AAE1HI60"/>
<evidence type="ECO:0000256" key="7">
    <source>
        <dbReference type="ARBA" id="ARBA00023034"/>
    </source>
</evidence>
<evidence type="ECO:0000256" key="9">
    <source>
        <dbReference type="RuleBase" id="RU368073"/>
    </source>
</evidence>
<dbReference type="GO" id="GO:0000139">
    <property type="term" value="C:Golgi membrane"/>
    <property type="evidence" value="ECO:0007669"/>
    <property type="project" value="UniProtKB-SubCell"/>
</dbReference>
<keyword evidence="5 9" id="KW-0653">Protein transport</keyword>
<evidence type="ECO:0000256" key="4">
    <source>
        <dbReference type="ARBA" id="ARBA00022824"/>
    </source>
</evidence>